<reference evidence="1" key="1">
    <citation type="submission" date="2020-06" db="EMBL/GenBank/DDBJ databases">
        <authorList>
            <person name="Li T."/>
            <person name="Hu X."/>
            <person name="Zhang T."/>
            <person name="Song X."/>
            <person name="Zhang H."/>
            <person name="Dai N."/>
            <person name="Sheng W."/>
            <person name="Hou X."/>
            <person name="Wei L."/>
        </authorList>
    </citation>
    <scope>NUCLEOTIDE SEQUENCE</scope>
    <source>
        <strain evidence="1">K16</strain>
        <tissue evidence="1">Leaf</tissue>
    </source>
</reference>
<organism evidence="1 2">
    <name type="scientific">Sesamum angolense</name>
    <dbReference type="NCBI Taxonomy" id="2727404"/>
    <lineage>
        <taxon>Eukaryota</taxon>
        <taxon>Viridiplantae</taxon>
        <taxon>Streptophyta</taxon>
        <taxon>Embryophyta</taxon>
        <taxon>Tracheophyta</taxon>
        <taxon>Spermatophyta</taxon>
        <taxon>Magnoliopsida</taxon>
        <taxon>eudicotyledons</taxon>
        <taxon>Gunneridae</taxon>
        <taxon>Pentapetalae</taxon>
        <taxon>asterids</taxon>
        <taxon>lamiids</taxon>
        <taxon>Lamiales</taxon>
        <taxon>Pedaliaceae</taxon>
        <taxon>Sesamum</taxon>
    </lineage>
</organism>
<sequence length="110" mass="12781">MQFPMGLHDVYDYERSQILMMDPLLDVEKAYSMVLSVEKQRSVNAGMIDSSNNTAYHLAVNENRRGLADKNQRRKQFIDKRSRICENCLKPGHSKESCFKLHAYQIGTRL</sequence>
<dbReference type="Proteomes" id="UP001289374">
    <property type="component" value="Unassembled WGS sequence"/>
</dbReference>
<dbReference type="PANTHER" id="PTHR34222">
    <property type="entry name" value="GAG_PRE-INTEGRS DOMAIN-CONTAINING PROTEIN"/>
    <property type="match status" value="1"/>
</dbReference>
<reference evidence="1" key="2">
    <citation type="journal article" date="2024" name="Plant">
        <title>Genomic evolution and insights into agronomic trait innovations of Sesamum species.</title>
        <authorList>
            <person name="Miao H."/>
            <person name="Wang L."/>
            <person name="Qu L."/>
            <person name="Liu H."/>
            <person name="Sun Y."/>
            <person name="Le M."/>
            <person name="Wang Q."/>
            <person name="Wei S."/>
            <person name="Zheng Y."/>
            <person name="Lin W."/>
            <person name="Duan Y."/>
            <person name="Cao H."/>
            <person name="Xiong S."/>
            <person name="Wang X."/>
            <person name="Wei L."/>
            <person name="Li C."/>
            <person name="Ma Q."/>
            <person name="Ju M."/>
            <person name="Zhao R."/>
            <person name="Li G."/>
            <person name="Mu C."/>
            <person name="Tian Q."/>
            <person name="Mei H."/>
            <person name="Zhang T."/>
            <person name="Gao T."/>
            <person name="Zhang H."/>
        </authorList>
    </citation>
    <scope>NUCLEOTIDE SEQUENCE</scope>
    <source>
        <strain evidence="1">K16</strain>
    </source>
</reference>
<accession>A0AAE2BK33</accession>
<protein>
    <submittedName>
        <fullName evidence="1">Uncharacterized protein</fullName>
    </submittedName>
</protein>
<dbReference type="PANTHER" id="PTHR34222:SF99">
    <property type="entry name" value="PROTEIN, PUTATIVE-RELATED"/>
    <property type="match status" value="1"/>
</dbReference>
<keyword evidence="2" id="KW-1185">Reference proteome</keyword>
<gene>
    <name evidence="1" type="ORF">Sango_2430000</name>
</gene>
<dbReference type="AlphaFoldDB" id="A0AAE2BK33"/>
<evidence type="ECO:0000313" key="1">
    <source>
        <dbReference type="EMBL" id="KAK4388234.1"/>
    </source>
</evidence>
<dbReference type="EMBL" id="JACGWL010000014">
    <property type="protein sequence ID" value="KAK4388234.1"/>
    <property type="molecule type" value="Genomic_DNA"/>
</dbReference>
<name>A0AAE2BK33_9LAMI</name>
<proteinExistence type="predicted"/>
<evidence type="ECO:0000313" key="2">
    <source>
        <dbReference type="Proteomes" id="UP001289374"/>
    </source>
</evidence>
<comment type="caution">
    <text evidence="1">The sequence shown here is derived from an EMBL/GenBank/DDBJ whole genome shotgun (WGS) entry which is preliminary data.</text>
</comment>